<name>A0A329G6H2_WEICO</name>
<organism evidence="4 5">
    <name type="scientific">Weissella confusa</name>
    <name type="common">Lactobacillus confusus</name>
    <dbReference type="NCBI Taxonomy" id="1583"/>
    <lineage>
        <taxon>Bacteria</taxon>
        <taxon>Bacillati</taxon>
        <taxon>Bacillota</taxon>
        <taxon>Bacilli</taxon>
        <taxon>Lactobacillales</taxon>
        <taxon>Lactobacillaceae</taxon>
        <taxon>Weissella</taxon>
    </lineage>
</organism>
<evidence type="ECO:0000313" key="4">
    <source>
        <dbReference type="EMBL" id="MBJ7638080.1"/>
    </source>
</evidence>
<evidence type="ECO:0000313" key="3">
    <source>
        <dbReference type="EMBL" id="MBJ7631509.1"/>
    </source>
</evidence>
<dbReference type="GeneID" id="57978432"/>
<dbReference type="EMBL" id="JAAOCP010000001">
    <property type="protein sequence ID" value="MBJ7638080.1"/>
    <property type="molecule type" value="Genomic_DNA"/>
</dbReference>
<reference evidence="4" key="1">
    <citation type="submission" date="2020-02" db="EMBL/GenBank/DDBJ databases">
        <authorList>
            <person name="Fontana A."/>
            <person name="Patrone V."/>
            <person name="Morelli L."/>
        </authorList>
    </citation>
    <scope>NUCLEOTIDE SEQUENCE</scope>
    <source>
        <strain evidence="3">CCUG 30943</strain>
        <strain evidence="4">CCUG 43002</strain>
    </source>
</reference>
<comment type="caution">
    <text evidence="4">The sequence shown here is derived from an EMBL/GenBank/DDBJ whole genome shotgun (WGS) entry which is preliminary data.</text>
</comment>
<keyword evidence="2" id="KW-0812">Transmembrane</keyword>
<dbReference type="Proteomes" id="UP000728106">
    <property type="component" value="Unassembled WGS sequence"/>
</dbReference>
<dbReference type="Proteomes" id="UP000808038">
    <property type="component" value="Unassembled WGS sequence"/>
</dbReference>
<reference evidence="4 5" key="2">
    <citation type="journal article" date="2021" name="Int. J. Food Microbiol.">
        <title>Safety demonstration of a microbial species for use in the food chain: Weissella confusa.</title>
        <authorList>
            <person name="Bourdichon F."/>
            <person name="Patrone V."/>
            <person name="Fontana A."/>
            <person name="Milani G."/>
            <person name="Morelli L."/>
        </authorList>
    </citation>
    <scope>NUCLEOTIDE SEQUENCE [LARGE SCALE GENOMIC DNA]</scope>
    <source>
        <strain evidence="3">CCUG 30943</strain>
        <strain evidence="4 5">CCUG 43002</strain>
    </source>
</reference>
<evidence type="ECO:0000313" key="5">
    <source>
        <dbReference type="Proteomes" id="UP000728106"/>
    </source>
</evidence>
<feature type="compositionally biased region" description="Basic and acidic residues" evidence="1">
    <location>
        <begin position="23"/>
        <end position="41"/>
    </location>
</feature>
<sequence length="104" mass="12223">MFGFKRRRQDENLSDEDYSFAGEFEKPENTQERLSRLRGESEPTNTPLTREEHRLSGKGRYELDPVTRRLTEAGKTARLKRRLNITIIVLIILIVVTYLVLFLL</sequence>
<gene>
    <name evidence="4" type="ORF">HAU20_01405</name>
    <name evidence="3" type="ORF">HAU43_00070</name>
</gene>
<feature type="region of interest" description="Disordered" evidence="1">
    <location>
        <begin position="1"/>
        <end position="56"/>
    </location>
</feature>
<protein>
    <submittedName>
        <fullName evidence="4">Uncharacterized protein</fullName>
    </submittedName>
</protein>
<dbReference type="RefSeq" id="WP_003608153.1">
    <property type="nucleotide sequence ID" value="NZ_ALXJ01000034.1"/>
</dbReference>
<feature type="transmembrane region" description="Helical" evidence="2">
    <location>
        <begin position="83"/>
        <end position="103"/>
    </location>
</feature>
<evidence type="ECO:0000256" key="1">
    <source>
        <dbReference type="SAM" id="MobiDB-lite"/>
    </source>
</evidence>
<accession>A0A329G6H2</accession>
<keyword evidence="2" id="KW-1133">Transmembrane helix</keyword>
<dbReference type="AlphaFoldDB" id="A0A329G6H2"/>
<dbReference type="OrthoDB" id="2149242at2"/>
<evidence type="ECO:0000256" key="2">
    <source>
        <dbReference type="SAM" id="Phobius"/>
    </source>
</evidence>
<keyword evidence="5" id="KW-1185">Reference proteome</keyword>
<proteinExistence type="predicted"/>
<dbReference type="EMBL" id="JAAOCX010000001">
    <property type="protein sequence ID" value="MBJ7631509.1"/>
    <property type="molecule type" value="Genomic_DNA"/>
</dbReference>
<keyword evidence="2" id="KW-0472">Membrane</keyword>